<dbReference type="GO" id="GO:0070006">
    <property type="term" value="F:metalloaminopeptidase activity"/>
    <property type="evidence" value="ECO:0007669"/>
    <property type="project" value="TreeGrafter"/>
</dbReference>
<keyword evidence="6" id="KW-0645">Protease</keyword>
<keyword evidence="10" id="KW-0482">Metalloprotease</keyword>
<dbReference type="RefSeq" id="WP_057782839.1">
    <property type="nucleotide sequence ID" value="NZ_JAGGJQ010000002.1"/>
</dbReference>
<evidence type="ECO:0000313" key="13">
    <source>
        <dbReference type="EMBL" id="MBP1839289.1"/>
    </source>
</evidence>
<keyword evidence="13" id="KW-0031">Aminopeptidase</keyword>
<dbReference type="InterPro" id="IPR050344">
    <property type="entry name" value="Peptidase_M1_aminopeptidases"/>
</dbReference>
<feature type="domain" description="Aminopeptidase N-like N-terminal" evidence="12">
    <location>
        <begin position="116"/>
        <end position="208"/>
    </location>
</feature>
<evidence type="ECO:0000256" key="5">
    <source>
        <dbReference type="ARBA" id="ARBA00015611"/>
    </source>
</evidence>
<dbReference type="AlphaFoldDB" id="A0A9X0YIS2"/>
<dbReference type="InterPro" id="IPR042097">
    <property type="entry name" value="Aminopeptidase_N-like_N_sf"/>
</dbReference>
<accession>A0A9X0YIS2</accession>
<gene>
    <name evidence="13" type="ORF">J2Z56_001195</name>
    <name evidence="14" type="ORF">J2Z57_000488</name>
</gene>
<evidence type="ECO:0000256" key="1">
    <source>
        <dbReference type="ARBA" id="ARBA00000098"/>
    </source>
</evidence>
<dbReference type="Pfam" id="PF17900">
    <property type="entry name" value="Peptidase_M1_N"/>
    <property type="match status" value="1"/>
</dbReference>
<evidence type="ECO:0000313" key="15">
    <source>
        <dbReference type="Proteomes" id="UP001138672"/>
    </source>
</evidence>
<comment type="catalytic activity">
    <reaction evidence="1">
        <text>Release of an N-terminal amino acid, Xaa-|-Yaa- from a peptide, amide or arylamide. Xaa is preferably Ala, but may be most amino acids including Pro (slow action). When a terminal hydrophobic residue is followed by a prolyl residue, the two may be released as an intact Xaa-Pro dipeptide.</text>
        <dbReference type="EC" id="3.4.11.2"/>
    </reaction>
</comment>
<dbReference type="GO" id="GO:0005737">
    <property type="term" value="C:cytoplasm"/>
    <property type="evidence" value="ECO:0007669"/>
    <property type="project" value="TreeGrafter"/>
</dbReference>
<evidence type="ECO:0000256" key="7">
    <source>
        <dbReference type="ARBA" id="ARBA00022723"/>
    </source>
</evidence>
<dbReference type="PANTHER" id="PTHR11533">
    <property type="entry name" value="PROTEASE M1 ZINC METALLOPROTEASE"/>
    <property type="match status" value="1"/>
</dbReference>
<evidence type="ECO:0000256" key="10">
    <source>
        <dbReference type="ARBA" id="ARBA00023049"/>
    </source>
</evidence>
<dbReference type="Gene3D" id="2.60.40.1730">
    <property type="entry name" value="tricorn interacting facor f3 domain"/>
    <property type="match status" value="1"/>
</dbReference>
<dbReference type="OrthoDB" id="100605at2"/>
<sequence>MKINIVLLLILCCLWSCKKETKEYSNKEPGVSLALAQHRKSNLSNIKYHLSFNLSEDKTEPIDANLELQFTLKDVDAPLVLDFNPNNSVIPKVFMVSGLIETTYENEHIIIPKRYLEKGENEFKIQFQAGDQYLNRNDEYLYTLSVPDHARALFPCFDQPNLKATFKLELHVPHVWSVLSSTYPEYTTKTAENTTYVFEPSNLMSTYLFSFVAGKFDKIKRDDQHFLFREQDSLKIAESLDPIFDLHQNALTFLEDYTEYEFPFRKLDFVAIPFFPFGGMEHVGAIQYKESSLFFEDYMPKLTHWNRANLIAHEVSHMWFGNLVTMDWFDDVWLKEVFANFMAAKVVNPNFPEVNFDLLTLVTKAPRAYAVDRTQGTNAIRQPLDNLNNAGSLYGGIIYNKAPIMMNQLEMLVGKAQFQLGLQEYIITYANGNASWNDLVNIFDVNSDADIKAWSDVWVNQSGRPVFTNEAVYEKGLIKSLILHQKAEDGSVNLWPQQLEVALIYPDSIAKRTLHINGASQDMTSLQGMPKPKAIVYNSNGAGYGVFPIDPHTALSSFKIKDDIVRASNYINTYENALSGNIPVPTALNAFFKGLQYETNELIISTISSSFGSLYWNFLSEDERIKLQPKFSKALWARLNTNLTTAVKKSVYIAFSNLAYQGESLNQLYAVWNTDVTIDSLKLNEKDYTNLAMKLALYAHPKHDEILNTAETQISSQDAKDRFQFLRPALSLNDEDRKALFESFKDVAHRKNTDWVRTANYYIHHPLHQKEAISYLPLSLDVLEEVKNTSDLFFPLKWLDSTIGQYQSEEAKTILDTYLNANPNLNKQLKAKILQATDNLSRYQEMIKN</sequence>
<keyword evidence="9" id="KW-0862">Zinc</keyword>
<evidence type="ECO:0000256" key="6">
    <source>
        <dbReference type="ARBA" id="ARBA00022670"/>
    </source>
</evidence>
<evidence type="ECO:0000256" key="3">
    <source>
        <dbReference type="ARBA" id="ARBA00010136"/>
    </source>
</evidence>
<dbReference type="GO" id="GO:0042277">
    <property type="term" value="F:peptide binding"/>
    <property type="evidence" value="ECO:0007669"/>
    <property type="project" value="TreeGrafter"/>
</dbReference>
<evidence type="ECO:0000313" key="16">
    <source>
        <dbReference type="Proteomes" id="UP001231587"/>
    </source>
</evidence>
<dbReference type="SUPFAM" id="SSF55486">
    <property type="entry name" value="Metalloproteases ('zincins'), catalytic domain"/>
    <property type="match status" value="1"/>
</dbReference>
<evidence type="ECO:0000256" key="8">
    <source>
        <dbReference type="ARBA" id="ARBA00022801"/>
    </source>
</evidence>
<evidence type="ECO:0000313" key="14">
    <source>
        <dbReference type="EMBL" id="MDQ0334066.1"/>
    </source>
</evidence>
<dbReference type="InterPro" id="IPR027268">
    <property type="entry name" value="Peptidase_M4/M1_CTD_sf"/>
</dbReference>
<comment type="caution">
    <text evidence="13">The sequence shown here is derived from an EMBL/GenBank/DDBJ whole genome shotgun (WGS) entry which is preliminary data.</text>
</comment>
<dbReference type="GO" id="GO:0006508">
    <property type="term" value="P:proteolysis"/>
    <property type="evidence" value="ECO:0007669"/>
    <property type="project" value="UniProtKB-KW"/>
</dbReference>
<evidence type="ECO:0000256" key="2">
    <source>
        <dbReference type="ARBA" id="ARBA00001947"/>
    </source>
</evidence>
<dbReference type="Gene3D" id="1.10.390.10">
    <property type="entry name" value="Neutral Protease Domain 2"/>
    <property type="match status" value="1"/>
</dbReference>
<reference evidence="13" key="1">
    <citation type="submission" date="2021-03" db="EMBL/GenBank/DDBJ databases">
        <title>Genomic Encyclopedia of Type Strains, Phase IV (KMG-IV): sequencing the most valuable type-strain genomes for metagenomic binning, comparative biology and taxonomic classification.</title>
        <authorList>
            <person name="Goeker M."/>
        </authorList>
    </citation>
    <scope>NUCLEOTIDE SEQUENCE</scope>
    <source>
        <strain evidence="13">DSM 15523</strain>
        <strain evidence="14 16">DSM 16476</strain>
    </source>
</reference>
<dbReference type="InterPro" id="IPR045357">
    <property type="entry name" value="Aminopeptidase_N-like_N"/>
</dbReference>
<dbReference type="GO" id="GO:0016020">
    <property type="term" value="C:membrane"/>
    <property type="evidence" value="ECO:0007669"/>
    <property type="project" value="TreeGrafter"/>
</dbReference>
<dbReference type="GO" id="GO:0008270">
    <property type="term" value="F:zinc ion binding"/>
    <property type="evidence" value="ECO:0007669"/>
    <property type="project" value="InterPro"/>
</dbReference>
<dbReference type="GO" id="GO:0043171">
    <property type="term" value="P:peptide catabolic process"/>
    <property type="evidence" value="ECO:0007669"/>
    <property type="project" value="TreeGrafter"/>
</dbReference>
<dbReference type="InterPro" id="IPR001930">
    <property type="entry name" value="Peptidase_M1"/>
</dbReference>
<dbReference type="GO" id="GO:0016285">
    <property type="term" value="F:alanyl aminopeptidase activity"/>
    <property type="evidence" value="ECO:0007669"/>
    <property type="project" value="UniProtKB-EC"/>
</dbReference>
<evidence type="ECO:0000259" key="12">
    <source>
        <dbReference type="Pfam" id="PF17900"/>
    </source>
</evidence>
<dbReference type="PANTHER" id="PTHR11533:SF299">
    <property type="entry name" value="AMINOPEPTIDASE"/>
    <property type="match status" value="1"/>
</dbReference>
<dbReference type="SUPFAM" id="SSF63737">
    <property type="entry name" value="Leukotriene A4 hydrolase N-terminal domain"/>
    <property type="match status" value="1"/>
</dbReference>
<keyword evidence="7" id="KW-0479">Metal-binding</keyword>
<dbReference type="EC" id="3.4.11.2" evidence="4"/>
<keyword evidence="16" id="KW-1185">Reference proteome</keyword>
<comment type="similarity">
    <text evidence="3">Belongs to the peptidase M1 family.</text>
</comment>
<dbReference type="PRINTS" id="PR00756">
    <property type="entry name" value="ALADIPTASE"/>
</dbReference>
<protein>
    <recommendedName>
        <fullName evidence="5">Aminopeptidase N</fullName>
        <ecNumber evidence="4">3.4.11.2</ecNumber>
    </recommendedName>
</protein>
<organism evidence="13 15">
    <name type="scientific">Formosa algae</name>
    <dbReference type="NCBI Taxonomy" id="225843"/>
    <lineage>
        <taxon>Bacteria</taxon>
        <taxon>Pseudomonadati</taxon>
        <taxon>Bacteroidota</taxon>
        <taxon>Flavobacteriia</taxon>
        <taxon>Flavobacteriales</taxon>
        <taxon>Flavobacteriaceae</taxon>
        <taxon>Formosa</taxon>
    </lineage>
</organism>
<feature type="domain" description="Peptidase M1 membrane alanine aminopeptidase" evidence="11">
    <location>
        <begin position="245"/>
        <end position="458"/>
    </location>
</feature>
<dbReference type="Proteomes" id="UP001231587">
    <property type="component" value="Unassembled WGS sequence"/>
</dbReference>
<dbReference type="Pfam" id="PF01433">
    <property type="entry name" value="Peptidase_M1"/>
    <property type="match status" value="1"/>
</dbReference>
<dbReference type="EMBL" id="JAUSUU010000001">
    <property type="protein sequence ID" value="MDQ0334066.1"/>
    <property type="molecule type" value="Genomic_DNA"/>
</dbReference>
<dbReference type="CDD" id="cd09602">
    <property type="entry name" value="M1_APN"/>
    <property type="match status" value="1"/>
</dbReference>
<dbReference type="InterPro" id="IPR014782">
    <property type="entry name" value="Peptidase_M1_dom"/>
</dbReference>
<name>A0A9X0YIS2_9FLAO</name>
<dbReference type="Proteomes" id="UP001138672">
    <property type="component" value="Unassembled WGS sequence"/>
</dbReference>
<proteinExistence type="inferred from homology"/>
<evidence type="ECO:0000259" key="11">
    <source>
        <dbReference type="Pfam" id="PF01433"/>
    </source>
</evidence>
<keyword evidence="8 13" id="KW-0378">Hydrolase</keyword>
<evidence type="ECO:0000256" key="4">
    <source>
        <dbReference type="ARBA" id="ARBA00012564"/>
    </source>
</evidence>
<dbReference type="GO" id="GO:0005615">
    <property type="term" value="C:extracellular space"/>
    <property type="evidence" value="ECO:0007669"/>
    <property type="project" value="TreeGrafter"/>
</dbReference>
<dbReference type="EMBL" id="JAGGJQ010000002">
    <property type="protein sequence ID" value="MBP1839289.1"/>
    <property type="molecule type" value="Genomic_DNA"/>
</dbReference>
<comment type="cofactor">
    <cofactor evidence="2">
        <name>Zn(2+)</name>
        <dbReference type="ChEBI" id="CHEBI:29105"/>
    </cofactor>
</comment>
<evidence type="ECO:0000256" key="9">
    <source>
        <dbReference type="ARBA" id="ARBA00022833"/>
    </source>
</evidence>